<dbReference type="PATRIC" id="fig|1608419.3.peg.1265"/>
<name>A0A0G8AR75_9SYNE</name>
<proteinExistence type="predicted"/>
<feature type="compositionally biased region" description="Basic and acidic residues" evidence="1">
    <location>
        <begin position="13"/>
        <end position="31"/>
    </location>
</feature>
<organism evidence="2 3">
    <name type="scientific">Candidatus Synechococcus spongiarum 15L</name>
    <dbReference type="NCBI Taxonomy" id="1608419"/>
    <lineage>
        <taxon>Bacteria</taxon>
        <taxon>Bacillati</taxon>
        <taxon>Cyanobacteriota</taxon>
        <taxon>Cyanophyceae</taxon>
        <taxon>Synechococcales</taxon>
        <taxon>Synechococcaceae</taxon>
        <taxon>Synechococcus</taxon>
    </lineage>
</organism>
<comment type="caution">
    <text evidence="2">The sequence shown here is derived from an EMBL/GenBank/DDBJ whole genome shotgun (WGS) entry which is preliminary data.</text>
</comment>
<sequence>MIPVEMPPEPPDFDARVRQPGHEHLQQKGHDPAQPPPTHDGFLRNADQGKADYWRRVRDDLKEGYGNRCVYSCFYLSEEHIYANDSFKHSIDHFKPVSQFPARLIYEWSNLRWAWELINIYKGDSIIPESHDPTQMTSNLVKLQRDERGDWIVIPESSLTDLEQEKIDRTIRNLGLNNPKVKIMRNQYITHFSENKCQYSIELMKKYQPFIYRELRRLEWL</sequence>
<dbReference type="AlphaFoldDB" id="A0A0G8AR75"/>
<dbReference type="EMBL" id="JYFQ01000208">
    <property type="protein sequence ID" value="KKZ10088.1"/>
    <property type="molecule type" value="Genomic_DNA"/>
</dbReference>
<dbReference type="Proteomes" id="UP000035037">
    <property type="component" value="Unassembled WGS sequence"/>
</dbReference>
<feature type="compositionally biased region" description="Pro residues" evidence="1">
    <location>
        <begin position="1"/>
        <end position="10"/>
    </location>
</feature>
<protein>
    <recommendedName>
        <fullName evidence="4">HNH nuclease domain-containing protein</fullName>
    </recommendedName>
</protein>
<accession>A0A0G8AR75</accession>
<gene>
    <name evidence="2" type="ORF">TQ37_09780</name>
</gene>
<evidence type="ECO:0008006" key="4">
    <source>
        <dbReference type="Google" id="ProtNLM"/>
    </source>
</evidence>
<dbReference type="Gene3D" id="1.10.30.50">
    <property type="match status" value="1"/>
</dbReference>
<feature type="region of interest" description="Disordered" evidence="1">
    <location>
        <begin position="1"/>
        <end position="45"/>
    </location>
</feature>
<reference evidence="2 3" key="2">
    <citation type="submission" date="2015-05" db="EMBL/GenBank/DDBJ databases">
        <title>Lifestyle Evolution in Cyanobacterial Symbionts of Sponges.</title>
        <authorList>
            <person name="Burgsdorf I."/>
            <person name="Slaby B.M."/>
            <person name="Handley K.M."/>
            <person name="Haber M."/>
            <person name="Blom J."/>
            <person name="Marshall C.W."/>
            <person name="Gilbert J.A."/>
            <person name="Hentschel U."/>
            <person name="Steindler L."/>
        </authorList>
    </citation>
    <scope>NUCLEOTIDE SEQUENCE [LARGE SCALE GENOMIC DNA]</scope>
    <source>
        <strain evidence="2">15L</strain>
    </source>
</reference>
<reference evidence="2 3" key="1">
    <citation type="submission" date="2015-02" db="EMBL/GenBank/DDBJ databases">
        <authorList>
            <person name="Slaby B."/>
            <person name="Hentschel U."/>
        </authorList>
    </citation>
    <scope>NUCLEOTIDE SEQUENCE [LARGE SCALE GENOMIC DNA]</scope>
    <source>
        <strain evidence="2">15L</strain>
    </source>
</reference>
<evidence type="ECO:0000256" key="1">
    <source>
        <dbReference type="SAM" id="MobiDB-lite"/>
    </source>
</evidence>
<evidence type="ECO:0000313" key="3">
    <source>
        <dbReference type="Proteomes" id="UP000035037"/>
    </source>
</evidence>
<evidence type="ECO:0000313" key="2">
    <source>
        <dbReference type="EMBL" id="KKZ10088.1"/>
    </source>
</evidence>